<proteinExistence type="predicted"/>
<dbReference type="Pfam" id="PF06051">
    <property type="entry name" value="DUF928"/>
    <property type="match status" value="1"/>
</dbReference>
<dbReference type="Proteomes" id="UP000641646">
    <property type="component" value="Unassembled WGS sequence"/>
</dbReference>
<evidence type="ECO:0000313" key="1">
    <source>
        <dbReference type="EMBL" id="MBD2181406.1"/>
    </source>
</evidence>
<gene>
    <name evidence="1" type="ORF">H6G03_09850</name>
</gene>
<comment type="caution">
    <text evidence="1">The sequence shown here is derived from an EMBL/GenBank/DDBJ whole genome shotgun (WGS) entry which is preliminary data.</text>
</comment>
<accession>A0A926VCS7</accession>
<dbReference type="EMBL" id="JACJPW010000020">
    <property type="protein sequence ID" value="MBD2181406.1"/>
    <property type="molecule type" value="Genomic_DNA"/>
</dbReference>
<evidence type="ECO:0000313" key="2">
    <source>
        <dbReference type="Proteomes" id="UP000641646"/>
    </source>
</evidence>
<dbReference type="AlphaFoldDB" id="A0A926VCS7"/>
<dbReference type="RefSeq" id="WP_190464176.1">
    <property type="nucleotide sequence ID" value="NZ_JACJPW010000020.1"/>
</dbReference>
<reference evidence="1" key="2">
    <citation type="submission" date="2020-08" db="EMBL/GenBank/DDBJ databases">
        <authorList>
            <person name="Chen M."/>
            <person name="Teng W."/>
            <person name="Zhao L."/>
            <person name="Hu C."/>
            <person name="Zhou Y."/>
            <person name="Han B."/>
            <person name="Song L."/>
            <person name="Shu W."/>
        </authorList>
    </citation>
    <scope>NUCLEOTIDE SEQUENCE</scope>
    <source>
        <strain evidence="1">FACHB-1375</strain>
    </source>
</reference>
<sequence length="266" mass="28796">MILKLRKLAPVLAGTASIVAISMIGLSNVSVDRALRNTTLSSSFSSIAWANAPFQYNPPSRGTPKTTVGAGSRGCTQSVPIGVALLVPNDHNGQTVSGHPTFLWYVSDKTSVPVQFSLVEPGVSKPLYIQQMSVEKSGIMQVQLPKELPELQAGKKYRWSVSLICDSNRPSNNVFVQSWIERVSPSADLTQKLAAVQTGDSSAQTLREQARVYAQAGIWYNALEDLASSYTANPKDPSISADFMSLLEQAGLSKVALQERQRLVMN</sequence>
<protein>
    <submittedName>
        <fullName evidence="1">DUF928 domain-containing protein</fullName>
    </submittedName>
</protein>
<name>A0A926VCS7_9CYAN</name>
<keyword evidence="2" id="KW-1185">Reference proteome</keyword>
<dbReference type="InterPro" id="IPR010328">
    <property type="entry name" value="DUF928"/>
</dbReference>
<organism evidence="1 2">
    <name type="scientific">Aerosakkonema funiforme FACHB-1375</name>
    <dbReference type="NCBI Taxonomy" id="2949571"/>
    <lineage>
        <taxon>Bacteria</taxon>
        <taxon>Bacillati</taxon>
        <taxon>Cyanobacteriota</taxon>
        <taxon>Cyanophyceae</taxon>
        <taxon>Oscillatoriophycideae</taxon>
        <taxon>Aerosakkonematales</taxon>
        <taxon>Aerosakkonemataceae</taxon>
        <taxon>Aerosakkonema</taxon>
    </lineage>
</organism>
<reference evidence="1" key="1">
    <citation type="journal article" date="2015" name="ISME J.">
        <title>Draft Genome Sequence of Streptomyces incarnatus NRRL8089, which Produces the Nucleoside Antibiotic Sinefungin.</title>
        <authorList>
            <person name="Oshima K."/>
            <person name="Hattori M."/>
            <person name="Shimizu H."/>
            <person name="Fukuda K."/>
            <person name="Nemoto M."/>
            <person name="Inagaki K."/>
            <person name="Tamura T."/>
        </authorList>
    </citation>
    <scope>NUCLEOTIDE SEQUENCE</scope>
    <source>
        <strain evidence="1">FACHB-1375</strain>
    </source>
</reference>